<dbReference type="RefSeq" id="WP_170193186.1">
    <property type="nucleotide sequence ID" value="NZ_JABBNB010000004.1"/>
</dbReference>
<gene>
    <name evidence="4" type="ORF">HH308_05595</name>
</gene>
<feature type="domain" description="AMP-binding enzyme C-terminal" evidence="3">
    <location>
        <begin position="382"/>
        <end position="454"/>
    </location>
</feature>
<dbReference type="AlphaFoldDB" id="A0A848KZ24"/>
<dbReference type="InterPro" id="IPR020845">
    <property type="entry name" value="AMP-binding_CS"/>
</dbReference>
<dbReference type="GO" id="GO:0006508">
    <property type="term" value="P:proteolysis"/>
    <property type="evidence" value="ECO:0007669"/>
    <property type="project" value="InterPro"/>
</dbReference>
<dbReference type="Gene3D" id="3.30.300.30">
    <property type="match status" value="1"/>
</dbReference>
<dbReference type="PROSITE" id="PS00455">
    <property type="entry name" value="AMP_BINDING"/>
    <property type="match status" value="1"/>
</dbReference>
<name>A0A848KZ24_9ACTN</name>
<evidence type="ECO:0000313" key="5">
    <source>
        <dbReference type="Proteomes" id="UP000550729"/>
    </source>
</evidence>
<evidence type="ECO:0000313" key="4">
    <source>
        <dbReference type="EMBL" id="NMO00688.1"/>
    </source>
</evidence>
<dbReference type="GO" id="GO:0004190">
    <property type="term" value="F:aspartic-type endopeptidase activity"/>
    <property type="evidence" value="ECO:0007669"/>
    <property type="project" value="InterPro"/>
</dbReference>
<accession>A0A848KZ24</accession>
<dbReference type="Pfam" id="PF13193">
    <property type="entry name" value="AMP-binding_C"/>
    <property type="match status" value="1"/>
</dbReference>
<dbReference type="InterPro" id="IPR000873">
    <property type="entry name" value="AMP-dep_synth/lig_dom"/>
</dbReference>
<comment type="similarity">
    <text evidence="1">Belongs to the ATP-dependent AMP-binding enzyme family.</text>
</comment>
<dbReference type="InterPro" id="IPR025110">
    <property type="entry name" value="AMP-bd_C"/>
</dbReference>
<dbReference type="InterPro" id="IPR001969">
    <property type="entry name" value="Aspartic_peptidase_AS"/>
</dbReference>
<proteinExistence type="inferred from homology"/>
<evidence type="ECO:0000259" key="3">
    <source>
        <dbReference type="Pfam" id="PF13193"/>
    </source>
</evidence>
<dbReference type="GO" id="GO:0006631">
    <property type="term" value="P:fatty acid metabolic process"/>
    <property type="evidence" value="ECO:0007669"/>
    <property type="project" value="TreeGrafter"/>
</dbReference>
<dbReference type="SUPFAM" id="SSF56801">
    <property type="entry name" value="Acetyl-CoA synthetase-like"/>
    <property type="match status" value="1"/>
</dbReference>
<sequence length="466" mass="48508">MTVLLTSLTDVVDRPAVTVGSDTLHRGELLSAAAAVAAQVSGASAVAIDATATIETVVATVGCLLAGVPAVPLPPDSGPTERAHILADSGAQLLLGTQIEGVSMPAVQVDVRAAAPAPSTEPDPASAALIMYTSGTTGAPKGVVLSRRAIAASLDGLADAWQWTADDTLVHGLPLFHVHGLVLGVIGALRHGSPLIHTVRPKPPAYAAAGGTLYFGVPTVWSRVCADESSARALTSARLLVSGSAPLPTPVFGRLADLTGHEPIERYGMSETVITVSTRADGERRPGWVGVPIAGVSSRLRDDAGHDVEHDGESVGHLQITGSTLFDGYLNNRSKTESEFTADGWFKTGDMAVIGPDGFHRIVGRESVDLIKSGGYRIGAGEVEHALRAHPAVAEAAVIGVPDADLGQRIVAYVVGDEVTEGELSDFVASTLSVHKRPREIRRVESLPRNAMGKVQKRLLRTENDN</sequence>
<dbReference type="PANTHER" id="PTHR43201:SF8">
    <property type="entry name" value="ACYL-COA SYNTHETASE FAMILY MEMBER 3"/>
    <property type="match status" value="1"/>
</dbReference>
<dbReference type="EMBL" id="JABBNB010000004">
    <property type="protein sequence ID" value="NMO00688.1"/>
    <property type="molecule type" value="Genomic_DNA"/>
</dbReference>
<dbReference type="Gene3D" id="3.40.50.12780">
    <property type="entry name" value="N-terminal domain of ligase-like"/>
    <property type="match status" value="1"/>
</dbReference>
<dbReference type="GO" id="GO:0031956">
    <property type="term" value="F:medium-chain fatty acid-CoA ligase activity"/>
    <property type="evidence" value="ECO:0007669"/>
    <property type="project" value="TreeGrafter"/>
</dbReference>
<dbReference type="NCBIfam" id="NF005858">
    <property type="entry name" value="PRK07787.1"/>
    <property type="match status" value="1"/>
</dbReference>
<dbReference type="PANTHER" id="PTHR43201">
    <property type="entry name" value="ACYL-COA SYNTHETASE"/>
    <property type="match status" value="1"/>
</dbReference>
<dbReference type="Pfam" id="PF00501">
    <property type="entry name" value="AMP-binding"/>
    <property type="match status" value="1"/>
</dbReference>
<reference evidence="4 5" key="1">
    <citation type="submission" date="2020-04" db="EMBL/GenBank/DDBJ databases">
        <title>Gordonia sp. nov. TBRC 11910.</title>
        <authorList>
            <person name="Suriyachadkun C."/>
        </authorList>
    </citation>
    <scope>NUCLEOTIDE SEQUENCE [LARGE SCALE GENOMIC DNA]</scope>
    <source>
        <strain evidence="4 5">TBRC 11910</strain>
    </source>
</reference>
<protein>
    <submittedName>
        <fullName evidence="4">Acyl-CoA synthetase</fullName>
    </submittedName>
</protein>
<dbReference type="InterPro" id="IPR042099">
    <property type="entry name" value="ANL_N_sf"/>
</dbReference>
<comment type="caution">
    <text evidence="4">The sequence shown here is derived from an EMBL/GenBank/DDBJ whole genome shotgun (WGS) entry which is preliminary data.</text>
</comment>
<dbReference type="InterPro" id="IPR045851">
    <property type="entry name" value="AMP-bd_C_sf"/>
</dbReference>
<organism evidence="4 5">
    <name type="scientific">Gordonia asplenii</name>
    <dbReference type="NCBI Taxonomy" id="2725283"/>
    <lineage>
        <taxon>Bacteria</taxon>
        <taxon>Bacillati</taxon>
        <taxon>Actinomycetota</taxon>
        <taxon>Actinomycetes</taxon>
        <taxon>Mycobacteriales</taxon>
        <taxon>Gordoniaceae</taxon>
        <taxon>Gordonia</taxon>
    </lineage>
</organism>
<evidence type="ECO:0000256" key="1">
    <source>
        <dbReference type="ARBA" id="ARBA00006432"/>
    </source>
</evidence>
<dbReference type="Proteomes" id="UP000550729">
    <property type="component" value="Unassembled WGS sequence"/>
</dbReference>
<feature type="domain" description="AMP-dependent synthetase/ligase" evidence="2">
    <location>
        <begin position="28"/>
        <end position="330"/>
    </location>
</feature>
<evidence type="ECO:0000259" key="2">
    <source>
        <dbReference type="Pfam" id="PF00501"/>
    </source>
</evidence>
<dbReference type="PROSITE" id="PS00141">
    <property type="entry name" value="ASP_PROTEASE"/>
    <property type="match status" value="1"/>
</dbReference>
<keyword evidence="5" id="KW-1185">Reference proteome</keyword>